<name>A0A918DHF9_9ACTN</name>
<dbReference type="Proteomes" id="UP000646523">
    <property type="component" value="Unassembled WGS sequence"/>
</dbReference>
<evidence type="ECO:0008006" key="4">
    <source>
        <dbReference type="Google" id="ProtNLM"/>
    </source>
</evidence>
<accession>A0A918DHF9</accession>
<comment type="caution">
    <text evidence="2">The sequence shown here is derived from an EMBL/GenBank/DDBJ whole genome shotgun (WGS) entry which is preliminary data.</text>
</comment>
<reference evidence="2" key="1">
    <citation type="journal article" date="2014" name="Int. J. Syst. Evol. Microbiol.">
        <title>Complete genome sequence of Corynebacterium casei LMG S-19264T (=DSM 44701T), isolated from a smear-ripened cheese.</title>
        <authorList>
            <consortium name="US DOE Joint Genome Institute (JGI-PGF)"/>
            <person name="Walter F."/>
            <person name="Albersmeier A."/>
            <person name="Kalinowski J."/>
            <person name="Ruckert C."/>
        </authorList>
    </citation>
    <scope>NUCLEOTIDE SEQUENCE</scope>
    <source>
        <strain evidence="2">CGMCC 4.7368</strain>
    </source>
</reference>
<dbReference type="InterPro" id="IPR010998">
    <property type="entry name" value="Integrase_recombinase_N"/>
</dbReference>
<dbReference type="Gene3D" id="1.10.150.130">
    <property type="match status" value="1"/>
</dbReference>
<proteinExistence type="predicted"/>
<protein>
    <recommendedName>
        <fullName evidence="4">Core-binding (CB) domain-containing protein</fullName>
    </recommendedName>
</protein>
<dbReference type="RefSeq" id="WP_189123882.1">
    <property type="nucleotide sequence ID" value="NZ_BMNH01000004.1"/>
</dbReference>
<dbReference type="GO" id="GO:0003677">
    <property type="term" value="F:DNA binding"/>
    <property type="evidence" value="ECO:0007669"/>
    <property type="project" value="UniProtKB-KW"/>
</dbReference>
<evidence type="ECO:0000313" key="3">
    <source>
        <dbReference type="Proteomes" id="UP000646523"/>
    </source>
</evidence>
<evidence type="ECO:0000256" key="1">
    <source>
        <dbReference type="ARBA" id="ARBA00023125"/>
    </source>
</evidence>
<reference evidence="2" key="2">
    <citation type="submission" date="2020-09" db="EMBL/GenBank/DDBJ databases">
        <authorList>
            <person name="Sun Q."/>
            <person name="Zhou Y."/>
        </authorList>
    </citation>
    <scope>NUCLEOTIDE SEQUENCE</scope>
    <source>
        <strain evidence="2">CGMCC 4.7368</strain>
    </source>
</reference>
<organism evidence="2 3">
    <name type="scientific">Nonomuraea cavernae</name>
    <dbReference type="NCBI Taxonomy" id="2045107"/>
    <lineage>
        <taxon>Bacteria</taxon>
        <taxon>Bacillati</taxon>
        <taxon>Actinomycetota</taxon>
        <taxon>Actinomycetes</taxon>
        <taxon>Streptosporangiales</taxon>
        <taxon>Streptosporangiaceae</taxon>
        <taxon>Nonomuraea</taxon>
    </lineage>
</organism>
<keyword evidence="3" id="KW-1185">Reference proteome</keyword>
<dbReference type="AlphaFoldDB" id="A0A918DHF9"/>
<keyword evidence="1" id="KW-0238">DNA-binding</keyword>
<sequence>MISSSPRRLPPPYGGMLSAYAAALAGSPLKPSSKAKYLSHVSGFLAWTAEAETGGTHDHGPLADMSAAVVTAHDYDRHLRDRGYAPATIANVLAAVDDFYARRGLGATGICRESARNTAAGGRSRVPRRL</sequence>
<gene>
    <name evidence="2" type="ORF">GCM10012289_21800</name>
</gene>
<evidence type="ECO:0000313" key="2">
    <source>
        <dbReference type="EMBL" id="GGO66834.1"/>
    </source>
</evidence>
<dbReference type="EMBL" id="BMNH01000004">
    <property type="protein sequence ID" value="GGO66834.1"/>
    <property type="molecule type" value="Genomic_DNA"/>
</dbReference>